<proteinExistence type="predicted"/>
<dbReference type="InterPro" id="IPR042621">
    <property type="entry name" value="TTC23/TTC23L"/>
</dbReference>
<gene>
    <name evidence="1" type="ORF">JD844_008415</name>
</gene>
<dbReference type="Proteomes" id="UP000826234">
    <property type="component" value="Unassembled WGS sequence"/>
</dbReference>
<evidence type="ECO:0008006" key="3">
    <source>
        <dbReference type="Google" id="ProtNLM"/>
    </source>
</evidence>
<dbReference type="Gene3D" id="1.25.40.10">
    <property type="entry name" value="Tetratricopeptide repeat domain"/>
    <property type="match status" value="1"/>
</dbReference>
<comment type="caution">
    <text evidence="1">The sequence shown here is derived from an EMBL/GenBank/DDBJ whole genome shotgun (WGS) entry which is preliminary data.</text>
</comment>
<feature type="non-terminal residue" evidence="1">
    <location>
        <position position="1"/>
    </location>
</feature>
<name>A0ABQ7TEJ7_PHRPL</name>
<evidence type="ECO:0000313" key="1">
    <source>
        <dbReference type="EMBL" id="KAH0627872.1"/>
    </source>
</evidence>
<dbReference type="InterPro" id="IPR011990">
    <property type="entry name" value="TPR-like_helical_dom_sf"/>
</dbReference>
<protein>
    <recommendedName>
        <fullName evidence="3">Alpha-soluble NSF attachment protein</fullName>
    </recommendedName>
</protein>
<accession>A0ABQ7TEJ7</accession>
<organism evidence="1 2">
    <name type="scientific">Phrynosoma platyrhinos</name>
    <name type="common">Desert horned lizard</name>
    <dbReference type="NCBI Taxonomy" id="52577"/>
    <lineage>
        <taxon>Eukaryota</taxon>
        <taxon>Metazoa</taxon>
        <taxon>Chordata</taxon>
        <taxon>Craniata</taxon>
        <taxon>Vertebrata</taxon>
        <taxon>Euteleostomi</taxon>
        <taxon>Lepidosauria</taxon>
        <taxon>Squamata</taxon>
        <taxon>Bifurcata</taxon>
        <taxon>Unidentata</taxon>
        <taxon>Episquamata</taxon>
        <taxon>Toxicofera</taxon>
        <taxon>Iguania</taxon>
        <taxon>Phrynosomatidae</taxon>
        <taxon>Phrynosomatinae</taxon>
        <taxon>Phrynosoma</taxon>
    </lineage>
</organism>
<dbReference type="EMBL" id="JAIPUX010000439">
    <property type="protein sequence ID" value="KAH0627872.1"/>
    <property type="molecule type" value="Genomic_DNA"/>
</dbReference>
<dbReference type="SUPFAM" id="SSF48452">
    <property type="entry name" value="TPR-like"/>
    <property type="match status" value="1"/>
</dbReference>
<dbReference type="PANTHER" id="PTHR14485:SF4">
    <property type="entry name" value="TETRATRICOPEPTIDE REPEAT PROTEIN 23-LIKE"/>
    <property type="match status" value="1"/>
</dbReference>
<dbReference type="PANTHER" id="PTHR14485">
    <property type="entry name" value="TETRATRICOPEPTIDE REPEAT PROTEIN 23"/>
    <property type="match status" value="1"/>
</dbReference>
<evidence type="ECO:0000313" key="2">
    <source>
        <dbReference type="Proteomes" id="UP000826234"/>
    </source>
</evidence>
<sequence length="263" mass="30016">FLDSSSGKESYSNLQKAERVMEELWGLDCREIADFRVSERDLMAAFGRASLQNNKFESAARYFKKAIEATISAGVEMAPELINLYQEMAETEQLKKNHEKAIAYSTSTVVYNKFSLQTASVSLLLAKAYAATGDEKYVEAAEKYFTEGFAVYKEALGMDHFQTINAVEDYSKWLAQTGKRKVTTDPMGLHHMNYSHAKGQGYSFLKEWFKLQQDPCRDFNEQAIERLYIMGCICLAEEKIREAHLLLSKVITMFLCDLFDTLN</sequence>
<keyword evidence="2" id="KW-1185">Reference proteome</keyword>
<reference evidence="1 2" key="1">
    <citation type="journal article" date="2022" name="Gigascience">
        <title>A chromosome-level genome assembly and annotation of the desert horned lizard, Phrynosoma platyrhinos, provides insight into chromosomal rearrangements among reptiles.</title>
        <authorList>
            <person name="Koochekian N."/>
            <person name="Ascanio A."/>
            <person name="Farleigh K."/>
            <person name="Card D.C."/>
            <person name="Schield D.R."/>
            <person name="Castoe T.A."/>
            <person name="Jezkova T."/>
        </authorList>
    </citation>
    <scope>NUCLEOTIDE SEQUENCE [LARGE SCALE GENOMIC DNA]</scope>
    <source>
        <strain evidence="1">NK-2021</strain>
    </source>
</reference>